<reference evidence="2 3" key="1">
    <citation type="journal article" date="2010" name="Science">
        <title>Genomic comparison of the ants Camponotus floridanus and Harpegnathos saltator.</title>
        <authorList>
            <person name="Bonasio R."/>
            <person name="Zhang G."/>
            <person name="Ye C."/>
            <person name="Mutti N.S."/>
            <person name="Fang X."/>
            <person name="Qin N."/>
            <person name="Donahue G."/>
            <person name="Yang P."/>
            <person name="Li Q."/>
            <person name="Li C."/>
            <person name="Zhang P."/>
            <person name="Huang Z."/>
            <person name="Berger S.L."/>
            <person name="Reinberg D."/>
            <person name="Wang J."/>
            <person name="Liebig J."/>
        </authorList>
    </citation>
    <scope>NUCLEOTIDE SEQUENCE [LARGE SCALE GENOMIC DNA]</scope>
    <source>
        <strain evidence="2 3">R22 G/1</strain>
    </source>
</reference>
<name>E2C4X3_HARSA</name>
<proteinExistence type="predicted"/>
<organism evidence="3">
    <name type="scientific">Harpegnathos saltator</name>
    <name type="common">Jerdon's jumping ant</name>
    <dbReference type="NCBI Taxonomy" id="610380"/>
    <lineage>
        <taxon>Eukaryota</taxon>
        <taxon>Metazoa</taxon>
        <taxon>Ecdysozoa</taxon>
        <taxon>Arthropoda</taxon>
        <taxon>Hexapoda</taxon>
        <taxon>Insecta</taxon>
        <taxon>Pterygota</taxon>
        <taxon>Neoptera</taxon>
        <taxon>Endopterygota</taxon>
        <taxon>Hymenoptera</taxon>
        <taxon>Apocrita</taxon>
        <taxon>Aculeata</taxon>
        <taxon>Formicoidea</taxon>
        <taxon>Formicidae</taxon>
        <taxon>Ponerinae</taxon>
        <taxon>Ponerini</taxon>
        <taxon>Harpegnathos</taxon>
    </lineage>
</organism>
<sequence>MSFDLNVKHGNVGGATVNALSPHKMMTNFLQRQTVKRRQQSPYTVKPRNSCLIRQASARFPSPHFIFLMFKETGGTGPYEFFRERHSISQPYQAAKAPQTIDNAASRSWDLSVAAAGTGPDRRTDAPQQTQMSPARPTASLSLSVVSTEPPGYKESCEQFETDATVRTSPKRK</sequence>
<evidence type="ECO:0000313" key="3">
    <source>
        <dbReference type="Proteomes" id="UP000008237"/>
    </source>
</evidence>
<feature type="compositionally biased region" description="Polar residues" evidence="1">
    <location>
        <begin position="126"/>
        <end position="147"/>
    </location>
</feature>
<accession>E2C4X3</accession>
<dbReference type="EMBL" id="GL452660">
    <property type="protein sequence ID" value="EFN77031.1"/>
    <property type="molecule type" value="Genomic_DNA"/>
</dbReference>
<keyword evidence="3" id="KW-1185">Reference proteome</keyword>
<feature type="region of interest" description="Disordered" evidence="1">
    <location>
        <begin position="115"/>
        <end position="173"/>
    </location>
</feature>
<evidence type="ECO:0000256" key="1">
    <source>
        <dbReference type="SAM" id="MobiDB-lite"/>
    </source>
</evidence>
<dbReference type="Proteomes" id="UP000008237">
    <property type="component" value="Unassembled WGS sequence"/>
</dbReference>
<protein>
    <submittedName>
        <fullName evidence="2">Uncharacterized protein</fullName>
    </submittedName>
</protein>
<dbReference type="InParanoid" id="E2C4X3"/>
<dbReference type="AlphaFoldDB" id="E2C4X3"/>
<gene>
    <name evidence="2" type="ORF">EAI_13283</name>
</gene>
<evidence type="ECO:0000313" key="2">
    <source>
        <dbReference type="EMBL" id="EFN77031.1"/>
    </source>
</evidence>